<keyword evidence="1" id="KW-1133">Transmembrane helix</keyword>
<evidence type="ECO:0000256" key="1">
    <source>
        <dbReference type="SAM" id="Phobius"/>
    </source>
</evidence>
<keyword evidence="3" id="KW-1185">Reference proteome</keyword>
<keyword evidence="1" id="KW-0812">Transmembrane</keyword>
<dbReference type="Proteomes" id="UP000006251">
    <property type="component" value="Unassembled WGS sequence"/>
</dbReference>
<proteinExistence type="predicted"/>
<reference evidence="3" key="1">
    <citation type="journal article" date="2014" name="Environ. Microbiol.">
        <title>Comparative genomics of the marine bacterial genus Glaciecola reveals the high degree of genomic diversity and genomic characteristic for cold adaptation.</title>
        <authorList>
            <person name="Qin Q.L."/>
            <person name="Xie B.B."/>
            <person name="Yu Y."/>
            <person name="Shu Y.L."/>
            <person name="Rong J.C."/>
            <person name="Zhang Y.J."/>
            <person name="Zhao D.L."/>
            <person name="Chen X.L."/>
            <person name="Zhang X.Y."/>
            <person name="Chen B."/>
            <person name="Zhou B.C."/>
            <person name="Zhang Y.Z."/>
        </authorList>
    </citation>
    <scope>NUCLEOTIDE SEQUENCE [LARGE SCALE GENOMIC DNA]</scope>
    <source>
        <strain evidence="3">ACAM 615</strain>
    </source>
</reference>
<name>K6ZHK8_9ALTE</name>
<feature type="transmembrane region" description="Helical" evidence="1">
    <location>
        <begin position="12"/>
        <end position="31"/>
    </location>
</feature>
<gene>
    <name evidence="2" type="ORF">GPAL_1511</name>
</gene>
<evidence type="ECO:0000313" key="3">
    <source>
        <dbReference type="Proteomes" id="UP000006251"/>
    </source>
</evidence>
<accession>K6ZHK8</accession>
<dbReference type="AlphaFoldDB" id="K6ZHK8"/>
<dbReference type="EMBL" id="BAEQ01000023">
    <property type="protein sequence ID" value="GAC28378.1"/>
    <property type="molecule type" value="Genomic_DNA"/>
</dbReference>
<comment type="caution">
    <text evidence="2">The sequence shown here is derived from an EMBL/GenBank/DDBJ whole genome shotgun (WGS) entry which is preliminary data.</text>
</comment>
<keyword evidence="1" id="KW-0472">Membrane</keyword>
<sequence length="37" mass="3898">MSFKTGNYRQLLSAVVISDGFIGLCIGVGHVDVLTSV</sequence>
<protein>
    <submittedName>
        <fullName evidence="2">Uncharacterized protein</fullName>
    </submittedName>
</protein>
<organism evidence="2 3">
    <name type="scientific">Brumicola pallidula DSM 14239 = ACAM 615</name>
    <dbReference type="NCBI Taxonomy" id="1121922"/>
    <lineage>
        <taxon>Bacteria</taxon>
        <taxon>Pseudomonadati</taxon>
        <taxon>Pseudomonadota</taxon>
        <taxon>Gammaproteobacteria</taxon>
        <taxon>Alteromonadales</taxon>
        <taxon>Alteromonadaceae</taxon>
        <taxon>Brumicola</taxon>
    </lineage>
</organism>
<evidence type="ECO:0000313" key="2">
    <source>
        <dbReference type="EMBL" id="GAC28378.1"/>
    </source>
</evidence>